<dbReference type="EMBL" id="JACATN010000008">
    <property type="protein sequence ID" value="MBT2163525.1"/>
    <property type="molecule type" value="Genomic_DNA"/>
</dbReference>
<accession>A0ABS5WL43</accession>
<evidence type="ECO:0000313" key="1">
    <source>
        <dbReference type="EMBL" id="MBT2163525.1"/>
    </source>
</evidence>
<protein>
    <submittedName>
        <fullName evidence="1">Uncharacterized protein</fullName>
    </submittedName>
</protein>
<dbReference type="RefSeq" id="WP_214613462.1">
    <property type="nucleotide sequence ID" value="NZ_JACATN010000008.1"/>
</dbReference>
<proteinExistence type="predicted"/>
<dbReference type="Proteomes" id="UP000740413">
    <property type="component" value="Unassembled WGS sequence"/>
</dbReference>
<sequence length="331" mass="38595">METYDLKQIDTPLPNEIIPSLINSILNRSYPKIPEGIPCQLMLCDLIKRVGDVNLLNDMIRLFIESNHLSKDTYNSVRGPLIAIFDKEYYSIPEMLAIETIIFSDLIAHEIYSKSIPADPPYLTKPDFIFYLKGNLVYTNINETSSRYRREGLINFVDNAALDAIKNLFNSIKKDFYRIGENSIYSKADKKYVKEALKNLSPNGNYDHPESGARKKLMKKQNNLISQVSIKEVLNHFGVLTKMTNKNGEFYLTEEQLLTFVKSTFIDLKPIKQEFNCKRFKKIDLRKVFSSFYFNNKNKENNAIKIKQKYFDIMNDSFYGFNDNDYSEFSR</sequence>
<keyword evidence="2" id="KW-1185">Reference proteome</keyword>
<gene>
    <name evidence="1" type="ORF">HW347_19800</name>
</gene>
<reference evidence="1 2" key="1">
    <citation type="submission" date="2020-06" db="EMBL/GenBank/DDBJ databases">
        <authorList>
            <person name="Isaeva M.P."/>
            <person name="Chernysheva N.Y."/>
        </authorList>
    </citation>
    <scope>NUCLEOTIDE SEQUENCE [LARGE SCALE GENOMIC DNA]</scope>
    <source>
        <strain evidence="1 2">KMM 6746</strain>
    </source>
</reference>
<organism evidence="1 2">
    <name type="scientific">Zobellia barbeyronii</name>
    <dbReference type="NCBI Taxonomy" id="2748009"/>
    <lineage>
        <taxon>Bacteria</taxon>
        <taxon>Pseudomonadati</taxon>
        <taxon>Bacteroidota</taxon>
        <taxon>Flavobacteriia</taxon>
        <taxon>Flavobacteriales</taxon>
        <taxon>Flavobacteriaceae</taxon>
        <taxon>Zobellia</taxon>
    </lineage>
</organism>
<reference evidence="2" key="2">
    <citation type="submission" date="2023-07" db="EMBL/GenBank/DDBJ databases">
        <title>Zobellia barbeyronii sp. nov., a new marine flavobacterium, isolated from green and red algae.</title>
        <authorList>
            <person name="Nedashkovskaya O.I."/>
            <person name="Otstavnykh N."/>
            <person name="Zhukova N."/>
            <person name="Guzev K."/>
            <person name="Chausova V."/>
            <person name="Tekutyeva L."/>
            <person name="Mikhailov V."/>
            <person name="Isaeva M."/>
        </authorList>
    </citation>
    <scope>NUCLEOTIDE SEQUENCE [LARGE SCALE GENOMIC DNA]</scope>
    <source>
        <strain evidence="2">KMM 6746</strain>
    </source>
</reference>
<comment type="caution">
    <text evidence="1">The sequence shown here is derived from an EMBL/GenBank/DDBJ whole genome shotgun (WGS) entry which is preliminary data.</text>
</comment>
<name>A0ABS5WL43_9FLAO</name>
<evidence type="ECO:0000313" key="2">
    <source>
        <dbReference type="Proteomes" id="UP000740413"/>
    </source>
</evidence>